<comment type="caution">
    <text evidence="1">The sequence shown here is derived from an EMBL/GenBank/DDBJ whole genome shotgun (WGS) entry which is preliminary data.</text>
</comment>
<dbReference type="GO" id="GO:0003676">
    <property type="term" value="F:nucleic acid binding"/>
    <property type="evidence" value="ECO:0007669"/>
    <property type="project" value="InterPro"/>
</dbReference>
<sequence>MRGLKRRLDEAKGKWTEELDSVLWSYRTTPHSTTEETPFRLTYGTEAVIPVEIEASSFRTEILIEDELNDEMLR</sequence>
<dbReference type="Proteomes" id="UP000265520">
    <property type="component" value="Unassembled WGS sequence"/>
</dbReference>
<name>A0A392U4R3_9FABA</name>
<evidence type="ECO:0000313" key="2">
    <source>
        <dbReference type="Proteomes" id="UP000265520"/>
    </source>
</evidence>
<dbReference type="EMBL" id="LXQA010722087">
    <property type="protein sequence ID" value="MCI67704.1"/>
    <property type="molecule type" value="Genomic_DNA"/>
</dbReference>
<dbReference type="PANTHER" id="PTHR48475">
    <property type="entry name" value="RIBONUCLEASE H"/>
    <property type="match status" value="1"/>
</dbReference>
<evidence type="ECO:0008006" key="3">
    <source>
        <dbReference type="Google" id="ProtNLM"/>
    </source>
</evidence>
<accession>A0A392U4R3</accession>
<keyword evidence="2" id="KW-1185">Reference proteome</keyword>
<evidence type="ECO:0000313" key="1">
    <source>
        <dbReference type="EMBL" id="MCI67704.1"/>
    </source>
</evidence>
<dbReference type="Gene3D" id="3.30.420.10">
    <property type="entry name" value="Ribonuclease H-like superfamily/Ribonuclease H"/>
    <property type="match status" value="1"/>
</dbReference>
<dbReference type="InterPro" id="IPR036397">
    <property type="entry name" value="RNaseH_sf"/>
</dbReference>
<dbReference type="AlphaFoldDB" id="A0A392U4R3"/>
<feature type="non-terminal residue" evidence="1">
    <location>
        <position position="74"/>
    </location>
</feature>
<organism evidence="1 2">
    <name type="scientific">Trifolium medium</name>
    <dbReference type="NCBI Taxonomy" id="97028"/>
    <lineage>
        <taxon>Eukaryota</taxon>
        <taxon>Viridiplantae</taxon>
        <taxon>Streptophyta</taxon>
        <taxon>Embryophyta</taxon>
        <taxon>Tracheophyta</taxon>
        <taxon>Spermatophyta</taxon>
        <taxon>Magnoliopsida</taxon>
        <taxon>eudicotyledons</taxon>
        <taxon>Gunneridae</taxon>
        <taxon>Pentapetalae</taxon>
        <taxon>rosids</taxon>
        <taxon>fabids</taxon>
        <taxon>Fabales</taxon>
        <taxon>Fabaceae</taxon>
        <taxon>Papilionoideae</taxon>
        <taxon>50 kb inversion clade</taxon>
        <taxon>NPAAA clade</taxon>
        <taxon>Hologalegina</taxon>
        <taxon>IRL clade</taxon>
        <taxon>Trifolieae</taxon>
        <taxon>Trifolium</taxon>
    </lineage>
</organism>
<proteinExistence type="predicted"/>
<dbReference type="PANTHER" id="PTHR48475:SF2">
    <property type="entry name" value="RIBONUCLEASE H"/>
    <property type="match status" value="1"/>
</dbReference>
<reference evidence="1 2" key="1">
    <citation type="journal article" date="2018" name="Front. Plant Sci.">
        <title>Red Clover (Trifolium pratense) and Zigzag Clover (T. medium) - A Picture of Genomic Similarities and Differences.</title>
        <authorList>
            <person name="Dluhosova J."/>
            <person name="Istvanek J."/>
            <person name="Nedelnik J."/>
            <person name="Repkova J."/>
        </authorList>
    </citation>
    <scope>NUCLEOTIDE SEQUENCE [LARGE SCALE GENOMIC DNA]</scope>
    <source>
        <strain evidence="2">cv. 10/8</strain>
        <tissue evidence="1">Leaf</tissue>
    </source>
</reference>
<protein>
    <recommendedName>
        <fullName evidence="3">Gypsy retrotransposon integrase-like protein</fullName>
    </recommendedName>
</protein>